<proteinExistence type="predicted"/>
<evidence type="ECO:0000313" key="1">
    <source>
        <dbReference type="EMBL" id="PNR57641.1"/>
    </source>
</evidence>
<reference evidence="1 3" key="1">
    <citation type="journal article" date="2008" name="Science">
        <title>The Physcomitrella genome reveals evolutionary insights into the conquest of land by plants.</title>
        <authorList>
            <person name="Rensing S."/>
            <person name="Lang D."/>
            <person name="Zimmer A."/>
            <person name="Terry A."/>
            <person name="Salamov A."/>
            <person name="Shapiro H."/>
            <person name="Nishiyama T."/>
            <person name="Perroud P.-F."/>
            <person name="Lindquist E."/>
            <person name="Kamisugi Y."/>
            <person name="Tanahashi T."/>
            <person name="Sakakibara K."/>
            <person name="Fujita T."/>
            <person name="Oishi K."/>
            <person name="Shin-I T."/>
            <person name="Kuroki Y."/>
            <person name="Toyoda A."/>
            <person name="Suzuki Y."/>
            <person name="Hashimoto A."/>
            <person name="Yamaguchi K."/>
            <person name="Sugano A."/>
            <person name="Kohara Y."/>
            <person name="Fujiyama A."/>
            <person name="Anterola A."/>
            <person name="Aoki S."/>
            <person name="Ashton N."/>
            <person name="Barbazuk W.B."/>
            <person name="Barker E."/>
            <person name="Bennetzen J."/>
            <person name="Bezanilla M."/>
            <person name="Blankenship R."/>
            <person name="Cho S.H."/>
            <person name="Dutcher S."/>
            <person name="Estelle M."/>
            <person name="Fawcett J.A."/>
            <person name="Gundlach H."/>
            <person name="Hanada K."/>
            <person name="Heyl A."/>
            <person name="Hicks K.A."/>
            <person name="Hugh J."/>
            <person name="Lohr M."/>
            <person name="Mayer K."/>
            <person name="Melkozernov A."/>
            <person name="Murata T."/>
            <person name="Nelson D."/>
            <person name="Pils B."/>
            <person name="Prigge M."/>
            <person name="Reiss B."/>
            <person name="Renner T."/>
            <person name="Rombauts S."/>
            <person name="Rushton P."/>
            <person name="Sanderfoot A."/>
            <person name="Schween G."/>
            <person name="Shiu S.-H."/>
            <person name="Stueber K."/>
            <person name="Theodoulou F.L."/>
            <person name="Tu H."/>
            <person name="Van de Peer Y."/>
            <person name="Verrier P.J."/>
            <person name="Waters E."/>
            <person name="Wood A."/>
            <person name="Yang L."/>
            <person name="Cove D."/>
            <person name="Cuming A."/>
            <person name="Hasebe M."/>
            <person name="Lucas S."/>
            <person name="Mishler D.B."/>
            <person name="Reski R."/>
            <person name="Grigoriev I."/>
            <person name="Quatrano R.S."/>
            <person name="Boore J.L."/>
        </authorList>
    </citation>
    <scope>NUCLEOTIDE SEQUENCE [LARGE SCALE GENOMIC DNA]</scope>
    <source>
        <strain evidence="2 3">cv. Gransden 2004</strain>
    </source>
</reference>
<sequence>MALLVLNTVMCTSQICQINHKLRKLRKDPAPGLAWSNFSTCGVRRGATNAGRGVNLKWGMNAVASASVDEGIADAKKMIDEVLLSKGSDGAGQLAEVSWALYADGETKKLLADAVTKLSGCRGQDYDDFLRSVEVHGVWEVFYAPHIFTLSSMLVSKIRPLQYVLTESGFESNARYFSPLFGEGWLSASGDYVVRDEKTVDIVFNSFWSDSGRDNLQPDPKNEGAMQRVIVNILGRAAFIKPLSVYPVHYVDADVVVFEFTILRTLIAARKMRPA</sequence>
<dbReference type="Gramene" id="Pp3c3_18760V3.2">
    <property type="protein sequence ID" value="Pp3c3_18760V3.2"/>
    <property type="gene ID" value="Pp3c3_18760"/>
</dbReference>
<dbReference type="OrthoDB" id="523511at2759"/>
<gene>
    <name evidence="2" type="primary">LOC112279599</name>
    <name evidence="1" type="ORF">PHYPA_004635</name>
</gene>
<reference evidence="1 3" key="2">
    <citation type="journal article" date="2018" name="Plant J.">
        <title>The Physcomitrella patens chromosome-scale assembly reveals moss genome structure and evolution.</title>
        <authorList>
            <person name="Lang D."/>
            <person name="Ullrich K.K."/>
            <person name="Murat F."/>
            <person name="Fuchs J."/>
            <person name="Jenkins J."/>
            <person name="Haas F.B."/>
            <person name="Piednoel M."/>
            <person name="Gundlach H."/>
            <person name="Van Bel M."/>
            <person name="Meyberg R."/>
            <person name="Vives C."/>
            <person name="Morata J."/>
            <person name="Symeonidi A."/>
            <person name="Hiss M."/>
            <person name="Muchero W."/>
            <person name="Kamisugi Y."/>
            <person name="Saleh O."/>
            <person name="Blanc G."/>
            <person name="Decker E.L."/>
            <person name="van Gessel N."/>
            <person name="Grimwood J."/>
            <person name="Hayes R.D."/>
            <person name="Graham S.W."/>
            <person name="Gunter L.E."/>
            <person name="McDaniel S.F."/>
            <person name="Hoernstein S.N.W."/>
            <person name="Larsson A."/>
            <person name="Li F.W."/>
            <person name="Perroud P.F."/>
            <person name="Phillips J."/>
            <person name="Ranjan P."/>
            <person name="Rokshar D.S."/>
            <person name="Rothfels C.J."/>
            <person name="Schneider L."/>
            <person name="Shu S."/>
            <person name="Stevenson D.W."/>
            <person name="Thummler F."/>
            <person name="Tillich M."/>
            <person name="Villarreal Aguilar J.C."/>
            <person name="Widiez T."/>
            <person name="Wong G.K."/>
            <person name="Wymore A."/>
            <person name="Zhang Y."/>
            <person name="Zimmer A.D."/>
            <person name="Quatrano R.S."/>
            <person name="Mayer K.F.X."/>
            <person name="Goodstein D."/>
            <person name="Casacuberta J.M."/>
            <person name="Vandepoele K."/>
            <person name="Reski R."/>
            <person name="Cuming A.C."/>
            <person name="Tuskan G.A."/>
            <person name="Maumus F."/>
            <person name="Salse J."/>
            <person name="Schmutz J."/>
            <person name="Rensing S.A."/>
        </authorList>
    </citation>
    <scope>NUCLEOTIDE SEQUENCE [LARGE SCALE GENOMIC DNA]</scope>
    <source>
        <strain evidence="2 3">cv. Gransden 2004</strain>
    </source>
</reference>
<evidence type="ECO:0008006" key="4">
    <source>
        <dbReference type="Google" id="ProtNLM"/>
    </source>
</evidence>
<dbReference type="Proteomes" id="UP000006727">
    <property type="component" value="Chromosome 3"/>
</dbReference>
<name>A9TT84_PHYPA</name>
<dbReference type="eggNOG" id="ENOG502S7KT">
    <property type="taxonomic scope" value="Eukaryota"/>
</dbReference>
<accession>A9TT84</accession>
<reference evidence="2" key="3">
    <citation type="submission" date="2020-12" db="UniProtKB">
        <authorList>
            <consortium name="EnsemblPlants"/>
        </authorList>
    </citation>
    <scope>IDENTIFICATION</scope>
</reference>
<dbReference type="EMBL" id="ABEU02000003">
    <property type="protein sequence ID" value="PNR57641.1"/>
    <property type="molecule type" value="Genomic_DNA"/>
</dbReference>
<dbReference type="PaxDb" id="3218-PP1S312_45V6.1"/>
<dbReference type="EnsemblPlants" id="Pp3c3_18760V3.1">
    <property type="protein sequence ID" value="Pp3c3_18760V3.1"/>
    <property type="gene ID" value="Pp3c3_18760"/>
</dbReference>
<keyword evidence="3" id="KW-1185">Reference proteome</keyword>
<organism evidence="1">
    <name type="scientific">Physcomitrium patens</name>
    <name type="common">Spreading-leaved earth moss</name>
    <name type="synonym">Physcomitrella patens</name>
    <dbReference type="NCBI Taxonomy" id="3218"/>
    <lineage>
        <taxon>Eukaryota</taxon>
        <taxon>Viridiplantae</taxon>
        <taxon>Streptophyta</taxon>
        <taxon>Embryophyta</taxon>
        <taxon>Bryophyta</taxon>
        <taxon>Bryophytina</taxon>
        <taxon>Bryopsida</taxon>
        <taxon>Funariidae</taxon>
        <taxon>Funariales</taxon>
        <taxon>Funariaceae</taxon>
        <taxon>Physcomitrium</taxon>
    </lineage>
</organism>
<dbReference type="RefSeq" id="XP_024369975.1">
    <property type="nucleotide sequence ID" value="XM_024514207.2"/>
</dbReference>
<evidence type="ECO:0000313" key="3">
    <source>
        <dbReference type="Proteomes" id="UP000006727"/>
    </source>
</evidence>
<dbReference type="AlphaFoldDB" id="A9TT84"/>
<evidence type="ECO:0000313" key="2">
    <source>
        <dbReference type="EnsemblPlants" id="Pp3c3_18760V3.1"/>
    </source>
</evidence>
<protein>
    <recommendedName>
        <fullName evidence="4">Plastid lipid-associated protein/fibrillin conserved domain-containing protein</fullName>
    </recommendedName>
</protein>
<dbReference type="EnsemblPlants" id="Pp3c3_18760V3.2">
    <property type="protein sequence ID" value="Pp3c3_18760V3.2"/>
    <property type="gene ID" value="Pp3c3_18760"/>
</dbReference>
<dbReference type="KEGG" id="ppp:112279599"/>
<dbReference type="HOGENOM" id="CLU_1013360_0_0_1"/>
<dbReference type="GeneID" id="112279599"/>
<dbReference type="Gramene" id="Pp3c3_18760V3.1">
    <property type="protein sequence ID" value="Pp3c3_18760V3.1"/>
    <property type="gene ID" value="Pp3c3_18760"/>
</dbReference>